<feature type="domain" description="AMP-dependent synthetase/ligase" evidence="3">
    <location>
        <begin position="28"/>
        <end position="342"/>
    </location>
</feature>
<dbReference type="RefSeq" id="XP_033679283.1">
    <property type="nucleotide sequence ID" value="XM_033824106.1"/>
</dbReference>
<dbReference type="Gene3D" id="3.40.50.12780">
    <property type="entry name" value="N-terminal domain of ligase-like"/>
    <property type="match status" value="1"/>
</dbReference>
<keyword evidence="5" id="KW-1185">Reference proteome</keyword>
<gene>
    <name evidence="4" type="ORF">BU26DRAFT_435091</name>
</gene>
<keyword evidence="2" id="KW-0597">Phosphoprotein</keyword>
<evidence type="ECO:0000259" key="3">
    <source>
        <dbReference type="Pfam" id="PF00501"/>
    </source>
</evidence>
<dbReference type="Pfam" id="PF00501">
    <property type="entry name" value="AMP-binding"/>
    <property type="match status" value="1"/>
</dbReference>
<accession>A0A6A6I293</accession>
<dbReference type="EMBL" id="ML987203">
    <property type="protein sequence ID" value="KAF2244279.1"/>
    <property type="molecule type" value="Genomic_DNA"/>
</dbReference>
<name>A0A6A6I293_9PLEO</name>
<reference evidence="4" key="1">
    <citation type="journal article" date="2020" name="Stud. Mycol.">
        <title>101 Dothideomycetes genomes: a test case for predicting lifestyles and emergence of pathogens.</title>
        <authorList>
            <person name="Haridas S."/>
            <person name="Albert R."/>
            <person name="Binder M."/>
            <person name="Bloem J."/>
            <person name="Labutti K."/>
            <person name="Salamov A."/>
            <person name="Andreopoulos B."/>
            <person name="Baker S."/>
            <person name="Barry K."/>
            <person name="Bills G."/>
            <person name="Bluhm B."/>
            <person name="Cannon C."/>
            <person name="Castanera R."/>
            <person name="Culley D."/>
            <person name="Daum C."/>
            <person name="Ezra D."/>
            <person name="Gonzalez J."/>
            <person name="Henrissat B."/>
            <person name="Kuo A."/>
            <person name="Liang C."/>
            <person name="Lipzen A."/>
            <person name="Lutzoni F."/>
            <person name="Magnuson J."/>
            <person name="Mondo S."/>
            <person name="Nolan M."/>
            <person name="Ohm R."/>
            <person name="Pangilinan J."/>
            <person name="Park H.-J."/>
            <person name="Ramirez L."/>
            <person name="Alfaro M."/>
            <person name="Sun H."/>
            <person name="Tritt A."/>
            <person name="Yoshinaga Y."/>
            <person name="Zwiers L.-H."/>
            <person name="Turgeon B."/>
            <person name="Goodwin S."/>
            <person name="Spatafora J."/>
            <person name="Crous P."/>
            <person name="Grigoriev I."/>
        </authorList>
    </citation>
    <scope>NUCLEOTIDE SEQUENCE</scope>
    <source>
        <strain evidence="4">CBS 122368</strain>
    </source>
</reference>
<proteinExistence type="predicted"/>
<dbReference type="InterPro" id="IPR051414">
    <property type="entry name" value="Adenylate-forming_Reductase"/>
</dbReference>
<dbReference type="InterPro" id="IPR000873">
    <property type="entry name" value="AMP-dep_synth/lig_dom"/>
</dbReference>
<keyword evidence="1" id="KW-0596">Phosphopantetheine</keyword>
<evidence type="ECO:0000256" key="2">
    <source>
        <dbReference type="ARBA" id="ARBA00022553"/>
    </source>
</evidence>
<dbReference type="Pfam" id="PF23562">
    <property type="entry name" value="AMP-binding_C_3"/>
    <property type="match status" value="1"/>
</dbReference>
<dbReference type="PANTHER" id="PTHR43439">
    <property type="entry name" value="PHENYLACETATE-COENZYME A LIGASE"/>
    <property type="match status" value="1"/>
</dbReference>
<dbReference type="SUPFAM" id="SSF56801">
    <property type="entry name" value="Acetyl-CoA synthetase-like"/>
    <property type="match status" value="1"/>
</dbReference>
<protein>
    <submittedName>
        <fullName evidence="4">Acetyl-CoA synthetase-like protein</fullName>
    </submittedName>
</protein>
<dbReference type="OrthoDB" id="429813at2759"/>
<dbReference type="InterPro" id="IPR042099">
    <property type="entry name" value="ANL_N_sf"/>
</dbReference>
<sequence length="568" mass="64131">MGPRPLNHHNEPKLPVHIVEDKAKWIGDHTFMRYPPKDWETKGYRTLTWAGYADAVNKVAYWLDEQLGKSVEDDTIAYLGPADPRYSVLLLALVKTGRKFLIPDGRVTDEGLNELLGDTGCKAWIYAEDDASGPPQTLDPSIKLCALPSVEWCLDAKGHQRYPYDKVWGEGKYDEIVVIHTSGTTVLNRRAGTPRPIYHTNGFYTAGRGHELSRRHWPRGIAYDTWIGQSVLSSCPPQWLGGVSAFIMMPIVDDTSSIMPPADMIGLPPAVFKKVVEANVVDGIMCPPHTIVQLYNDPETQPLLKSLNFIIYLGAALDRAIGDDLCECTKLTSVIGSTETGKQIDLLPIDKKLWYTHDYVPENGHRMVHIPGSGEAEDGSEDMYELVIERPKGGEENHFQCAFWNPVFRNRDRIETKEMYAPIKDLDGRMRWIFSARKDDLTKLNWLAKFHAQDIETRIQQHQDVSSVFVGGEGRPAPYVIVEPHHGVLDAKSADALLDELWSGVITRTNDKGFKEIRIPKETVFVAKPAKPFKRSNKQTLMRKEIEKDYTHEIEEAYSRLAEVEVTA</sequence>
<evidence type="ECO:0000313" key="5">
    <source>
        <dbReference type="Proteomes" id="UP000800094"/>
    </source>
</evidence>
<dbReference type="AlphaFoldDB" id="A0A6A6I293"/>
<dbReference type="GeneID" id="54577436"/>
<dbReference type="PANTHER" id="PTHR43439:SF2">
    <property type="entry name" value="ENZYME, PUTATIVE (JCVI)-RELATED"/>
    <property type="match status" value="1"/>
</dbReference>
<organism evidence="4 5">
    <name type="scientific">Trematosphaeria pertusa</name>
    <dbReference type="NCBI Taxonomy" id="390896"/>
    <lineage>
        <taxon>Eukaryota</taxon>
        <taxon>Fungi</taxon>
        <taxon>Dikarya</taxon>
        <taxon>Ascomycota</taxon>
        <taxon>Pezizomycotina</taxon>
        <taxon>Dothideomycetes</taxon>
        <taxon>Pleosporomycetidae</taxon>
        <taxon>Pleosporales</taxon>
        <taxon>Massarineae</taxon>
        <taxon>Trematosphaeriaceae</taxon>
        <taxon>Trematosphaeria</taxon>
    </lineage>
</organism>
<evidence type="ECO:0000313" key="4">
    <source>
        <dbReference type="EMBL" id="KAF2244279.1"/>
    </source>
</evidence>
<dbReference type="Proteomes" id="UP000800094">
    <property type="component" value="Unassembled WGS sequence"/>
</dbReference>
<evidence type="ECO:0000256" key="1">
    <source>
        <dbReference type="ARBA" id="ARBA00022450"/>
    </source>
</evidence>